<dbReference type="PROSITE" id="PS50014">
    <property type="entry name" value="BROMODOMAIN_2"/>
    <property type="match status" value="1"/>
</dbReference>
<comment type="caution">
    <text evidence="5">The sequence shown here is derived from an EMBL/GenBank/DDBJ whole genome shotgun (WGS) entry which is preliminary data.</text>
</comment>
<dbReference type="SUPFAM" id="SSF47370">
    <property type="entry name" value="Bromodomain"/>
    <property type="match status" value="1"/>
</dbReference>
<feature type="region of interest" description="Disordered" evidence="3">
    <location>
        <begin position="1"/>
        <end position="36"/>
    </location>
</feature>
<evidence type="ECO:0000259" key="4">
    <source>
        <dbReference type="PROSITE" id="PS50014"/>
    </source>
</evidence>
<dbReference type="Proteomes" id="UP000239899">
    <property type="component" value="Unassembled WGS sequence"/>
</dbReference>
<gene>
    <name evidence="5" type="ORF">C2E21_4313</name>
</gene>
<dbReference type="STRING" id="3076.A0A2P6TS93"/>
<protein>
    <submittedName>
        <fullName evidence="5">Transcription factor GTE9-like</fullName>
    </submittedName>
</protein>
<feature type="domain" description="Bromo" evidence="4">
    <location>
        <begin position="52"/>
        <end position="126"/>
    </location>
</feature>
<evidence type="ECO:0000256" key="2">
    <source>
        <dbReference type="PROSITE-ProRule" id="PRU00035"/>
    </source>
</evidence>
<feature type="compositionally biased region" description="Low complexity" evidence="3">
    <location>
        <begin position="1"/>
        <end position="12"/>
    </location>
</feature>
<organism evidence="5 6">
    <name type="scientific">Chlorella sorokiniana</name>
    <name type="common">Freshwater green alga</name>
    <dbReference type="NCBI Taxonomy" id="3076"/>
    <lineage>
        <taxon>Eukaryota</taxon>
        <taxon>Viridiplantae</taxon>
        <taxon>Chlorophyta</taxon>
        <taxon>core chlorophytes</taxon>
        <taxon>Trebouxiophyceae</taxon>
        <taxon>Chlorellales</taxon>
        <taxon>Chlorellaceae</taxon>
        <taxon>Chlorella clade</taxon>
        <taxon>Chlorella</taxon>
    </lineage>
</organism>
<evidence type="ECO:0000313" key="6">
    <source>
        <dbReference type="Proteomes" id="UP000239899"/>
    </source>
</evidence>
<name>A0A2P6TS93_CHLSO</name>
<dbReference type="InterPro" id="IPR001487">
    <property type="entry name" value="Bromodomain"/>
</dbReference>
<dbReference type="EMBL" id="LHPG02000007">
    <property type="protein sequence ID" value="PRW56935.1"/>
    <property type="molecule type" value="Genomic_DNA"/>
</dbReference>
<dbReference type="InterPro" id="IPR036427">
    <property type="entry name" value="Bromodomain-like_sf"/>
</dbReference>
<proteinExistence type="predicted"/>
<evidence type="ECO:0000313" key="5">
    <source>
        <dbReference type="EMBL" id="PRW56935.1"/>
    </source>
</evidence>
<evidence type="ECO:0000256" key="3">
    <source>
        <dbReference type="SAM" id="MobiDB-lite"/>
    </source>
</evidence>
<dbReference type="PRINTS" id="PR00503">
    <property type="entry name" value="BROMODOMAIN"/>
</dbReference>
<dbReference type="SMART" id="SM00297">
    <property type="entry name" value="BROMO"/>
    <property type="match status" value="1"/>
</dbReference>
<dbReference type="Pfam" id="PF00439">
    <property type="entry name" value="Bromodomain"/>
    <property type="match status" value="1"/>
</dbReference>
<dbReference type="AlphaFoldDB" id="A0A2P6TS93"/>
<reference evidence="5 6" key="1">
    <citation type="journal article" date="2018" name="Plant J.">
        <title>Genome sequences of Chlorella sorokiniana UTEX 1602 and Micractinium conductrix SAG 241.80: implications to maltose excretion by a green alga.</title>
        <authorList>
            <person name="Arriola M.B."/>
            <person name="Velmurugan N."/>
            <person name="Zhang Y."/>
            <person name="Plunkett M.H."/>
            <person name="Hondzo H."/>
            <person name="Barney B.M."/>
        </authorList>
    </citation>
    <scope>NUCLEOTIDE SEQUENCE [LARGE SCALE GENOMIC DNA]</scope>
    <source>
        <strain evidence="6">UTEX 1602</strain>
    </source>
</reference>
<dbReference type="PANTHER" id="PTHR45926">
    <property type="entry name" value="OSJNBA0053K19.4 PROTEIN"/>
    <property type="match status" value="1"/>
</dbReference>
<accession>A0A2P6TS93</accession>
<keyword evidence="6" id="KW-1185">Reference proteome</keyword>
<dbReference type="Gene3D" id="1.20.920.10">
    <property type="entry name" value="Bromodomain-like"/>
    <property type="match status" value="1"/>
</dbReference>
<dbReference type="OrthoDB" id="21449at2759"/>
<evidence type="ECO:0000256" key="1">
    <source>
        <dbReference type="ARBA" id="ARBA00023117"/>
    </source>
</evidence>
<sequence length="271" mass="29800">MAAGMRGATAATSQGGGRCSSSEHEEPHPKRRKSPAQLAWGGVRSVLARLLNQPAVQHVFGTPVNILGYPDYLQVVQQPMDLGTIQNECCSRLQDGWYATPLQFRDDVRLVWSNCLRYNPPGDWVHELGSGASQQFEELWQLHGVERHWREHEAQQQAAAAAAVAAPAERQATQANRVQQQRLADALVALGEADDEPLSWRHALHKLLKAGKGGATLEGILSRWGQLPKQLLQELYEEAALAASRADWQGMEARLQRALDAAAENARAASR</sequence>
<keyword evidence="1 2" id="KW-0103">Bromodomain</keyword>